<reference evidence="1 2" key="1">
    <citation type="submission" date="2020-07" db="EMBL/GenBank/DDBJ databases">
        <title>Genomic Encyclopedia of Type Strains, Phase IV (KMG-V): Genome sequencing to study the core and pangenomes of soil and plant-associated prokaryotes.</title>
        <authorList>
            <person name="Whitman W."/>
        </authorList>
    </citation>
    <scope>NUCLEOTIDE SEQUENCE [LARGE SCALE GENOMIC DNA]</scope>
    <source>
        <strain evidence="1 2">RH2WT43</strain>
    </source>
</reference>
<organism evidence="1 2">
    <name type="scientific">Dokdonella fugitiva</name>
    <dbReference type="NCBI Taxonomy" id="328517"/>
    <lineage>
        <taxon>Bacteria</taxon>
        <taxon>Pseudomonadati</taxon>
        <taxon>Pseudomonadota</taxon>
        <taxon>Gammaproteobacteria</taxon>
        <taxon>Lysobacterales</taxon>
        <taxon>Rhodanobacteraceae</taxon>
        <taxon>Dokdonella</taxon>
    </lineage>
</organism>
<accession>A0A839F4G7</accession>
<evidence type="ECO:0000313" key="1">
    <source>
        <dbReference type="EMBL" id="MBA8888932.1"/>
    </source>
</evidence>
<name>A0A839F4G7_9GAMM</name>
<comment type="caution">
    <text evidence="1">The sequence shown here is derived from an EMBL/GenBank/DDBJ whole genome shotgun (WGS) entry which is preliminary data.</text>
</comment>
<proteinExistence type="predicted"/>
<sequence length="277" mass="31436">MATYNLDLDVLNALFQERVRRVAMMIGLVHNIRDNELVVRYQLGASPVGVELSHLPPTQSPEEIKLARHGLAVWVLACALRDLVESFERILEPVYYFGTFGRSRLNEIPFEDVEPMREKFEKGGLDLKIVRLRKHLGIDVQYAEEFASLNKVRNCLTHRSGIVQKWDCDNSDCPHLTARWLGFDPKVEWPDGRRELVVPGMVVEGGPTLLVEVVQRTKRFDLGASLYFEAHELSELLFMFSQASMGFVHAAGPSLKKFASNEQSAANEVVKEFIRAP</sequence>
<dbReference type="AlphaFoldDB" id="A0A839F4G7"/>
<protein>
    <submittedName>
        <fullName evidence="1">Uncharacterized protein</fullName>
    </submittedName>
</protein>
<dbReference type="RefSeq" id="WP_182531977.1">
    <property type="nucleotide sequence ID" value="NZ_JACGXL010000005.1"/>
</dbReference>
<gene>
    <name evidence="1" type="ORF">FHW12_003168</name>
</gene>
<dbReference type="EMBL" id="JACGXL010000005">
    <property type="protein sequence ID" value="MBA8888932.1"/>
    <property type="molecule type" value="Genomic_DNA"/>
</dbReference>
<evidence type="ECO:0000313" key="2">
    <source>
        <dbReference type="Proteomes" id="UP000550401"/>
    </source>
</evidence>
<dbReference type="Proteomes" id="UP000550401">
    <property type="component" value="Unassembled WGS sequence"/>
</dbReference>
<keyword evidence="2" id="KW-1185">Reference proteome</keyword>